<dbReference type="CDD" id="cd06225">
    <property type="entry name" value="HAMP"/>
    <property type="match status" value="1"/>
</dbReference>
<dbReference type="Gene3D" id="1.10.287.950">
    <property type="entry name" value="Methyl-accepting chemotaxis protein"/>
    <property type="match status" value="1"/>
</dbReference>
<evidence type="ECO:0000313" key="8">
    <source>
        <dbReference type="Proteomes" id="UP001079657"/>
    </source>
</evidence>
<reference evidence="7" key="1">
    <citation type="submission" date="2022-12" db="EMBL/GenBank/DDBJ databases">
        <authorList>
            <person name="Wang J."/>
        </authorList>
    </citation>
    <scope>NUCLEOTIDE SEQUENCE</scope>
    <source>
        <strain evidence="7">HY-42-06</strain>
    </source>
</reference>
<evidence type="ECO:0000256" key="3">
    <source>
        <dbReference type="PROSITE-ProRule" id="PRU00284"/>
    </source>
</evidence>
<dbReference type="PROSITE" id="PS50111">
    <property type="entry name" value="CHEMOTAXIS_TRANSDUC_2"/>
    <property type="match status" value="1"/>
</dbReference>
<dbReference type="Pfam" id="PF00672">
    <property type="entry name" value="HAMP"/>
    <property type="match status" value="1"/>
</dbReference>
<accession>A0ABT4CQM3</accession>
<gene>
    <name evidence="7" type="ORF">OXH55_11860</name>
</gene>
<evidence type="ECO:0000256" key="4">
    <source>
        <dbReference type="SAM" id="Phobius"/>
    </source>
</evidence>
<dbReference type="Proteomes" id="UP001079657">
    <property type="component" value="Unassembled WGS sequence"/>
</dbReference>
<sequence>MIKKFKDLKIVTNVVIILVLAILSGSSIASVGLLNMGKIKDNMSTMYKDRLIPITDATSIRADFLNIRVLINGACNKYDSSFDSGIQDYDGRIAKRLKNYTSSKMDEFEVKEIEKFKSNYAKYMDTWNQVNDKLVRGEAIEKELYDNFKNLGVEIEASLKELKDYDLKVAEELNIQAVNVYNRSIKIFIIIFGVGLAILLFISYYIIKAIKSETKEMEETLEIISNGDFTININLEGKNEFGMMKKSLNNTVNEISKLLHMVKEKSENMDEASDSLSDISEEMTSSSENVTNAIQDVAQGTGCQAEDLVEITNILNNFSEELGIAAEAINDVDSKSKAIQVTADDSNNNMKELINSIKQSSESFNSFVSRILNFGQNINRIDEITNVINGIADQTNLLALNAAIEAARAGEAGKGFAVVADEIRKLAEQSKTSSQDINSLINNISDDTNIIINTTEVMNNELTNQGTIVKTAIDSFNNIIKALEDIGPKIEQANSLFIDIDNNNKVILEKIESTSAIAEEVSASAEEIAASSEEMNASTEEVASTAQGLREMTKEMTELVDIFKL</sequence>
<dbReference type="PANTHER" id="PTHR32089">
    <property type="entry name" value="METHYL-ACCEPTING CHEMOTAXIS PROTEIN MCPB"/>
    <property type="match status" value="1"/>
</dbReference>
<evidence type="ECO:0000259" key="6">
    <source>
        <dbReference type="PROSITE" id="PS50885"/>
    </source>
</evidence>
<protein>
    <submittedName>
        <fullName evidence="7">Methyl-accepting chemotaxis protein</fullName>
    </submittedName>
</protein>
<feature type="transmembrane region" description="Helical" evidence="4">
    <location>
        <begin position="187"/>
        <end position="207"/>
    </location>
</feature>
<dbReference type="SUPFAM" id="SSF58104">
    <property type="entry name" value="Methyl-accepting chemotaxis protein (MCP) signaling domain"/>
    <property type="match status" value="1"/>
</dbReference>
<comment type="caution">
    <text evidence="7">The sequence shown here is derived from an EMBL/GenBank/DDBJ whole genome shotgun (WGS) entry which is preliminary data.</text>
</comment>
<evidence type="ECO:0000313" key="7">
    <source>
        <dbReference type="EMBL" id="MCY6371334.1"/>
    </source>
</evidence>
<evidence type="ECO:0000259" key="5">
    <source>
        <dbReference type="PROSITE" id="PS50111"/>
    </source>
</evidence>
<dbReference type="EMBL" id="JAPQES010000004">
    <property type="protein sequence ID" value="MCY6371334.1"/>
    <property type="molecule type" value="Genomic_DNA"/>
</dbReference>
<dbReference type="PANTHER" id="PTHR32089:SF112">
    <property type="entry name" value="LYSOZYME-LIKE PROTEIN-RELATED"/>
    <property type="match status" value="1"/>
</dbReference>
<dbReference type="Gene3D" id="6.10.340.10">
    <property type="match status" value="1"/>
</dbReference>
<dbReference type="Pfam" id="PF00015">
    <property type="entry name" value="MCPsignal"/>
    <property type="match status" value="1"/>
</dbReference>
<keyword evidence="4" id="KW-0472">Membrane</keyword>
<name>A0ABT4CQM3_9CLOT</name>
<keyword evidence="1 3" id="KW-0807">Transducer</keyword>
<feature type="domain" description="HAMP" evidence="6">
    <location>
        <begin position="208"/>
        <end position="260"/>
    </location>
</feature>
<organism evidence="7 8">
    <name type="scientific">Clostridium ganghwense</name>
    <dbReference type="NCBI Taxonomy" id="312089"/>
    <lineage>
        <taxon>Bacteria</taxon>
        <taxon>Bacillati</taxon>
        <taxon>Bacillota</taxon>
        <taxon>Clostridia</taxon>
        <taxon>Eubacteriales</taxon>
        <taxon>Clostridiaceae</taxon>
        <taxon>Clostridium</taxon>
    </lineage>
</organism>
<keyword evidence="4" id="KW-1133">Transmembrane helix</keyword>
<dbReference type="InterPro" id="IPR003660">
    <property type="entry name" value="HAMP_dom"/>
</dbReference>
<dbReference type="SMART" id="SM00283">
    <property type="entry name" value="MA"/>
    <property type="match status" value="1"/>
</dbReference>
<comment type="similarity">
    <text evidence="2">Belongs to the methyl-accepting chemotaxis (MCP) protein family.</text>
</comment>
<dbReference type="InterPro" id="IPR004090">
    <property type="entry name" value="Chemotax_Me-accpt_rcpt"/>
</dbReference>
<evidence type="ECO:0000256" key="1">
    <source>
        <dbReference type="ARBA" id="ARBA00023224"/>
    </source>
</evidence>
<dbReference type="InterPro" id="IPR004089">
    <property type="entry name" value="MCPsignal_dom"/>
</dbReference>
<feature type="domain" description="Methyl-accepting transducer" evidence="5">
    <location>
        <begin position="279"/>
        <end position="543"/>
    </location>
</feature>
<evidence type="ECO:0000256" key="2">
    <source>
        <dbReference type="ARBA" id="ARBA00029447"/>
    </source>
</evidence>
<dbReference type="PRINTS" id="PR00260">
    <property type="entry name" value="CHEMTRNSDUCR"/>
</dbReference>
<dbReference type="InterPro" id="IPR024478">
    <property type="entry name" value="HlyB_4HB_MCP"/>
</dbReference>
<dbReference type="RefSeq" id="WP_268050201.1">
    <property type="nucleotide sequence ID" value="NZ_JAPQES010000004.1"/>
</dbReference>
<dbReference type="Pfam" id="PF12729">
    <property type="entry name" value="4HB_MCP_1"/>
    <property type="match status" value="1"/>
</dbReference>
<proteinExistence type="inferred from homology"/>
<keyword evidence="4" id="KW-0812">Transmembrane</keyword>
<dbReference type="PROSITE" id="PS50885">
    <property type="entry name" value="HAMP"/>
    <property type="match status" value="1"/>
</dbReference>
<keyword evidence="8" id="KW-1185">Reference proteome</keyword>